<dbReference type="GO" id="GO:0016740">
    <property type="term" value="F:transferase activity"/>
    <property type="evidence" value="ECO:0007669"/>
    <property type="project" value="UniProtKB-KW"/>
</dbReference>
<keyword evidence="1" id="KW-0694">RNA-binding</keyword>
<accession>A0A7C4GJL0</accession>
<organism evidence="2">
    <name type="scientific">Fervidobacterium thailandense</name>
    <dbReference type="NCBI Taxonomy" id="1008305"/>
    <lineage>
        <taxon>Bacteria</taxon>
        <taxon>Thermotogati</taxon>
        <taxon>Thermotogota</taxon>
        <taxon>Thermotogae</taxon>
        <taxon>Thermotogales</taxon>
        <taxon>Fervidobacteriaceae</taxon>
        <taxon>Fervidobacterium</taxon>
    </lineage>
</organism>
<dbReference type="HAMAP" id="MF_01539">
    <property type="entry name" value="TmcAL"/>
    <property type="match status" value="1"/>
</dbReference>
<dbReference type="Pfam" id="PF05636">
    <property type="entry name" value="HIGH_NTase1"/>
    <property type="match status" value="1"/>
</dbReference>
<dbReference type="EMBL" id="DSZY01000013">
    <property type="protein sequence ID" value="HGU40095.1"/>
    <property type="molecule type" value="Genomic_DNA"/>
</dbReference>
<feature type="binding site" evidence="1">
    <location>
        <begin position="7"/>
        <end position="20"/>
    </location>
    <ligand>
        <name>ATP</name>
        <dbReference type="ChEBI" id="CHEBI:30616"/>
    </ligand>
</feature>
<dbReference type="Gene3D" id="3.40.50.620">
    <property type="entry name" value="HUPs"/>
    <property type="match status" value="1"/>
</dbReference>
<dbReference type="GO" id="GO:0006400">
    <property type="term" value="P:tRNA modification"/>
    <property type="evidence" value="ECO:0007669"/>
    <property type="project" value="UniProtKB-UniRule"/>
</dbReference>
<keyword evidence="1" id="KW-0963">Cytoplasm</keyword>
<name>A0A7C4GJL0_9BACT</name>
<keyword evidence="1" id="KW-0547">Nucleotide-binding</keyword>
<keyword evidence="1" id="KW-0436">Ligase</keyword>
<dbReference type="PANTHER" id="PTHR37825">
    <property type="entry name" value="TRNA(MET) CYTIDINE ACETATE LIGASE"/>
    <property type="match status" value="1"/>
</dbReference>
<dbReference type="EC" id="6.3.4.-" evidence="1"/>
<feature type="binding site" evidence="1">
    <location>
        <position position="187"/>
    </location>
    <ligand>
        <name>ATP</name>
        <dbReference type="ChEBI" id="CHEBI:30616"/>
    </ligand>
</feature>
<dbReference type="InterPro" id="IPR008513">
    <property type="entry name" value="tRNA(Met)_cyd_acetate_ligase"/>
</dbReference>
<comment type="subcellular location">
    <subcellularLocation>
        <location evidence="1">Cytoplasm</location>
    </subcellularLocation>
</comment>
<keyword evidence="2" id="KW-0808">Transferase</keyword>
<dbReference type="AlphaFoldDB" id="A0A7C4GJL0"/>
<evidence type="ECO:0000256" key="1">
    <source>
        <dbReference type="HAMAP-Rule" id="MF_01539"/>
    </source>
</evidence>
<reference evidence="2" key="1">
    <citation type="journal article" date="2020" name="mSystems">
        <title>Genome- and Community-Level Interaction Insights into Carbon Utilization and Element Cycling Functions of Hydrothermarchaeota in Hydrothermal Sediment.</title>
        <authorList>
            <person name="Zhou Z."/>
            <person name="Liu Y."/>
            <person name="Xu W."/>
            <person name="Pan J."/>
            <person name="Luo Z.H."/>
            <person name="Li M."/>
        </authorList>
    </citation>
    <scope>NUCLEOTIDE SEQUENCE [LARGE SCALE GENOMIC DNA]</scope>
    <source>
        <strain evidence="2">SpSt-609</strain>
    </source>
</reference>
<dbReference type="SUPFAM" id="SSF52374">
    <property type="entry name" value="Nucleotidylyl transferase"/>
    <property type="match status" value="1"/>
</dbReference>
<dbReference type="GO" id="GO:0000049">
    <property type="term" value="F:tRNA binding"/>
    <property type="evidence" value="ECO:0007669"/>
    <property type="project" value="UniProtKB-KW"/>
</dbReference>
<comment type="caution">
    <text evidence="2">The sequence shown here is derived from an EMBL/GenBank/DDBJ whole genome shotgun (WGS) entry which is preliminary data.</text>
</comment>
<feature type="binding site" evidence="1">
    <location>
        <position position="102"/>
    </location>
    <ligand>
        <name>ATP</name>
        <dbReference type="ChEBI" id="CHEBI:30616"/>
    </ligand>
</feature>
<dbReference type="InterPro" id="IPR014729">
    <property type="entry name" value="Rossmann-like_a/b/a_fold"/>
</dbReference>
<evidence type="ECO:0000313" key="2">
    <source>
        <dbReference type="EMBL" id="HGU40095.1"/>
    </source>
</evidence>
<keyword evidence="1" id="KW-0067">ATP-binding</keyword>
<protein>
    <recommendedName>
        <fullName evidence="1">tRNA(Met) cytidine acetate ligase</fullName>
        <ecNumber evidence="1">6.3.4.-</ecNumber>
    </recommendedName>
</protein>
<comment type="catalytic activity">
    <reaction evidence="1">
        <text>cytidine(34) in elongator tRNA(Met) + acetate + ATP = N(4)-acetylcytidine(34) in elongator tRNA(Met) + AMP + diphosphate</text>
        <dbReference type="Rhea" id="RHEA:58144"/>
        <dbReference type="Rhea" id="RHEA-COMP:10693"/>
        <dbReference type="Rhea" id="RHEA-COMP:10694"/>
        <dbReference type="ChEBI" id="CHEBI:30089"/>
        <dbReference type="ChEBI" id="CHEBI:30616"/>
        <dbReference type="ChEBI" id="CHEBI:33019"/>
        <dbReference type="ChEBI" id="CHEBI:74900"/>
        <dbReference type="ChEBI" id="CHEBI:82748"/>
        <dbReference type="ChEBI" id="CHEBI:456215"/>
    </reaction>
</comment>
<dbReference type="NCBIfam" id="NF010191">
    <property type="entry name" value="PRK13670.1"/>
    <property type="match status" value="1"/>
</dbReference>
<feature type="binding site" evidence="1">
    <location>
        <position position="162"/>
    </location>
    <ligand>
        <name>ATP</name>
        <dbReference type="ChEBI" id="CHEBI:30616"/>
    </ligand>
</feature>
<keyword evidence="1" id="KW-0819">tRNA processing</keyword>
<dbReference type="GO" id="GO:0005524">
    <property type="term" value="F:ATP binding"/>
    <property type="evidence" value="ECO:0007669"/>
    <property type="project" value="UniProtKB-KW"/>
</dbReference>
<gene>
    <name evidence="1" type="primary">tmcAL</name>
    <name evidence="2" type="ORF">ENT77_02735</name>
</gene>
<dbReference type="GO" id="GO:0016879">
    <property type="term" value="F:ligase activity, forming carbon-nitrogen bonds"/>
    <property type="evidence" value="ECO:0007669"/>
    <property type="project" value="UniProtKB-UniRule"/>
</dbReference>
<comment type="caution">
    <text evidence="1">Lacks conserved residue(s) required for the propagation of feature annotation.</text>
</comment>
<comment type="similarity">
    <text evidence="1">Belongs to the TmcAL family.</text>
</comment>
<comment type="function">
    <text evidence="1">Catalyzes the formation of N(4)-acetylcytidine (ac(4)C) at the wobble position of elongator tRNA(Met), using acetate and ATP as substrates. First activates an acetate ion to form acetyladenylate (Ac-AMP) and then transfers the acetyl group to tRNA to form ac(4)C34.</text>
</comment>
<dbReference type="PANTHER" id="PTHR37825:SF1">
    <property type="entry name" value="TRNA(MET) CYTIDINE ACETATE LIGASE"/>
    <property type="match status" value="1"/>
</dbReference>
<keyword evidence="1" id="KW-0820">tRNA-binding</keyword>
<dbReference type="GO" id="GO:0005737">
    <property type="term" value="C:cytoplasm"/>
    <property type="evidence" value="ECO:0007669"/>
    <property type="project" value="UniProtKB-SubCell"/>
</dbReference>
<sequence length="424" mass="48647">MRVLGVVVEYNPFHFGHLHHLREAIDLVKPDYVIAVMSGNFCQRGEPAIINKFARAEIALRMGIDVVFELPTVYAVQDAGGFALGSVGVLHKTNVVTDIVFGSESGDLCFLQKVARLLTYQTPEFQRSFKMHLKMGYSYPNARKYALMDVLSSEVEKLSKSNDILGIEYIKSLIHYGSKIEPHVIRRVGADDNDETLRGKFSSASAIRKAIREGKFEESMEAIPPVTFEILNREFNAGRGPVFWKDLSFVIPTFRKMSRSDFQKIYSFNEGLDLRFYEASRTTGDLQQFVEFVKAKRFTYSRIRRAILHAFFGFEKEMVEESNKNGPQYLRLLGFTNRGREILKEIKKKATIPIVSTPSLVENVIEDALKRTKEGKRNFQINPELFRWQLQKDLLASDIYTFMYPDKSQAVAGMDFREPVFIEH</sequence>
<proteinExistence type="inferred from homology"/>